<dbReference type="HOGENOM" id="CLU_169726_0_0_11"/>
<gene>
    <name evidence="2" type="ordered locus">Kfla_5797</name>
</gene>
<keyword evidence="1" id="KW-0472">Membrane</keyword>
<proteinExistence type="predicted"/>
<keyword evidence="3" id="KW-1185">Reference proteome</keyword>
<dbReference type="STRING" id="479435.Kfla_5797"/>
<organism evidence="2 3">
    <name type="scientific">Kribbella flavida (strain DSM 17836 / JCM 10339 / NBRC 14399)</name>
    <dbReference type="NCBI Taxonomy" id="479435"/>
    <lineage>
        <taxon>Bacteria</taxon>
        <taxon>Bacillati</taxon>
        <taxon>Actinomycetota</taxon>
        <taxon>Actinomycetes</taxon>
        <taxon>Propionibacteriales</taxon>
        <taxon>Kribbellaceae</taxon>
        <taxon>Kribbella</taxon>
    </lineage>
</organism>
<keyword evidence="1" id="KW-1133">Transmembrane helix</keyword>
<protein>
    <recommendedName>
        <fullName evidence="4">DUF3817 domain-containing protein</fullName>
    </recommendedName>
</protein>
<dbReference type="Proteomes" id="UP000007967">
    <property type="component" value="Chromosome"/>
</dbReference>
<evidence type="ECO:0000313" key="2">
    <source>
        <dbReference type="EMBL" id="ADB34801.1"/>
    </source>
</evidence>
<sequence>MTARWTPLRIAATAEVVSLAVLFTNLFTVHWPAVSSLIGPTHGCCYLLVIILTAREPHATTRTKLTALIPAIGGLLVLRRLHPSPLGAERSTTDG</sequence>
<reference evidence="2 3" key="2">
    <citation type="journal article" date="2010" name="Stand. Genomic Sci.">
        <title>Complete genome sequence of Kribbella flavida type strain (IFO 14399).</title>
        <authorList>
            <person name="Pukall R."/>
            <person name="Lapidus A."/>
            <person name="Glavina Del Rio T."/>
            <person name="Copeland A."/>
            <person name="Tice H."/>
            <person name="Cheng J.-F."/>
            <person name="Lucas S."/>
            <person name="Chen F."/>
            <person name="Nolan M."/>
            <person name="LaButti K."/>
            <person name="Pati A."/>
            <person name="Ivanova N."/>
            <person name="Mavrommatis K."/>
            <person name="Mikhailova N."/>
            <person name="Pitluck S."/>
            <person name="Bruce D."/>
            <person name="Goodwin L."/>
            <person name="Land M."/>
            <person name="Hauser L."/>
            <person name="Chang Y.-J."/>
            <person name="Jeffries C.D."/>
            <person name="Chen A."/>
            <person name="Palaniappan K."/>
            <person name="Chain P."/>
            <person name="Rohde M."/>
            <person name="Goeker M."/>
            <person name="Bristow J."/>
            <person name="Eisen J.A."/>
            <person name="Markowitz V."/>
            <person name="Hugenholtz P."/>
            <person name="Kyrpides N.C."/>
            <person name="Klenk H.-P."/>
            <person name="Brettin T."/>
        </authorList>
    </citation>
    <scope>NUCLEOTIDE SEQUENCE [LARGE SCALE GENOMIC DNA]</scope>
    <source>
        <strain evidence="3">DSM 17836 / JCM 10339 / NBRC 14399</strain>
    </source>
</reference>
<evidence type="ECO:0000256" key="1">
    <source>
        <dbReference type="SAM" id="Phobius"/>
    </source>
</evidence>
<accession>D2PQ99</accession>
<dbReference type="AlphaFoldDB" id="D2PQ99"/>
<feature type="transmembrane region" description="Helical" evidence="1">
    <location>
        <begin position="12"/>
        <end position="31"/>
    </location>
</feature>
<name>D2PQ99_KRIFD</name>
<dbReference type="OrthoDB" id="3830534at2"/>
<dbReference type="EMBL" id="CP001736">
    <property type="protein sequence ID" value="ADB34801.1"/>
    <property type="molecule type" value="Genomic_DNA"/>
</dbReference>
<evidence type="ECO:0008006" key="4">
    <source>
        <dbReference type="Google" id="ProtNLM"/>
    </source>
</evidence>
<feature type="transmembrane region" description="Helical" evidence="1">
    <location>
        <begin position="37"/>
        <end position="54"/>
    </location>
</feature>
<dbReference type="KEGG" id="kfl:Kfla_5797"/>
<reference evidence="3" key="1">
    <citation type="submission" date="2009-09" db="EMBL/GenBank/DDBJ databases">
        <title>The complete genome of Kribbella flavida DSM 17836.</title>
        <authorList>
            <consortium name="US DOE Joint Genome Institute (JGI-PGF)"/>
            <person name="Lucas S."/>
            <person name="Copeland A."/>
            <person name="Lapidus A."/>
            <person name="Glavina del Rio T."/>
            <person name="Dalin E."/>
            <person name="Tice H."/>
            <person name="Bruce D."/>
            <person name="Goodwin L."/>
            <person name="Pitluck S."/>
            <person name="Kyrpides N."/>
            <person name="Mavromatis K."/>
            <person name="Ivanova N."/>
            <person name="Saunders E."/>
            <person name="Brettin T."/>
            <person name="Detter J.C."/>
            <person name="Han C."/>
            <person name="Larimer F."/>
            <person name="Land M."/>
            <person name="Hauser L."/>
            <person name="Markowitz V."/>
            <person name="Cheng J.-F."/>
            <person name="Hugenholtz P."/>
            <person name="Woyke T."/>
            <person name="Wu D."/>
            <person name="Pukall R."/>
            <person name="Klenk H.-P."/>
            <person name="Eisen J.A."/>
        </authorList>
    </citation>
    <scope>NUCLEOTIDE SEQUENCE [LARGE SCALE GENOMIC DNA]</scope>
    <source>
        <strain evidence="3">DSM 17836 / JCM 10339 / NBRC 14399</strain>
    </source>
</reference>
<keyword evidence="1" id="KW-0812">Transmembrane</keyword>
<dbReference type="eggNOG" id="ENOG50330EJ">
    <property type="taxonomic scope" value="Bacteria"/>
</dbReference>
<dbReference type="RefSeq" id="WP_012923355.1">
    <property type="nucleotide sequence ID" value="NC_013729.1"/>
</dbReference>
<evidence type="ECO:0000313" key="3">
    <source>
        <dbReference type="Proteomes" id="UP000007967"/>
    </source>
</evidence>